<evidence type="ECO:0000313" key="2">
    <source>
        <dbReference type="Proteomes" id="UP001271789"/>
    </source>
</evidence>
<keyword evidence="2" id="KW-1185">Reference proteome</keyword>
<evidence type="ECO:0000313" key="1">
    <source>
        <dbReference type="EMBL" id="MDV0447119.1"/>
    </source>
</evidence>
<dbReference type="EMBL" id="JAWDKD010000018">
    <property type="protein sequence ID" value="MDV0447119.1"/>
    <property type="molecule type" value="Genomic_DNA"/>
</dbReference>
<protein>
    <submittedName>
        <fullName evidence="1">Uncharacterized protein</fullName>
    </submittedName>
</protein>
<gene>
    <name evidence="1" type="ORF">MsAg5_09930</name>
</gene>
<dbReference type="SUPFAM" id="SSF160935">
    <property type="entry name" value="VPA0735-like"/>
    <property type="match status" value="1"/>
</dbReference>
<comment type="caution">
    <text evidence="1">The sequence shown here is derived from an EMBL/GenBank/DDBJ whole genome shotgun (WGS) entry which is preliminary data.</text>
</comment>
<dbReference type="AlphaFoldDB" id="A0AAE4MJ72"/>
<sequence length="90" mass="10489">MEFWTDLHDIINKDVLLPDFYMEYGRLADVGIKRGEPFPKDEETKKILLEAGQTALGQMMVEALCSDRPDRLIWNGKNWEWVALIEETGF</sequence>
<organism evidence="1 2">
    <name type="scientific">Methanolapillus africanus</name>
    <dbReference type="NCBI Taxonomy" id="3028297"/>
    <lineage>
        <taxon>Archaea</taxon>
        <taxon>Methanobacteriati</taxon>
        <taxon>Methanobacteriota</taxon>
        <taxon>Stenosarchaea group</taxon>
        <taxon>Methanomicrobia</taxon>
        <taxon>Methanosarcinales</taxon>
        <taxon>Methanosarcinaceae</taxon>
        <taxon>Methanolapillus</taxon>
    </lineage>
</organism>
<accession>A0AAE4MJ72</accession>
<reference evidence="1" key="1">
    <citation type="submission" date="2023-06" db="EMBL/GenBank/DDBJ databases">
        <title>Genome sequence of Methanosarcinaceae archaeon Ag5.</title>
        <authorList>
            <person name="Protasov E."/>
            <person name="Platt K."/>
            <person name="Poehlein A."/>
            <person name="Daniel R."/>
            <person name="Brune A."/>
        </authorList>
    </citation>
    <scope>NUCLEOTIDE SEQUENCE</scope>
    <source>
        <strain evidence="1">Ag5</strain>
    </source>
</reference>
<name>A0AAE4MJ72_9EURY</name>
<dbReference type="Gene3D" id="1.10.3360.10">
    <property type="entry name" value="VPA0735-like domain"/>
    <property type="match status" value="1"/>
</dbReference>
<dbReference type="Proteomes" id="UP001271789">
    <property type="component" value="Unassembled WGS sequence"/>
</dbReference>
<proteinExistence type="predicted"/>